<comment type="caution">
    <text evidence="1">The sequence shown here is derived from an EMBL/GenBank/DDBJ whole genome shotgun (WGS) entry which is preliminary data.</text>
</comment>
<dbReference type="InterPro" id="IPR038666">
    <property type="entry name" value="SSP1_head-tail_sf"/>
</dbReference>
<dbReference type="Proteomes" id="UP001201701">
    <property type="component" value="Unassembled WGS sequence"/>
</dbReference>
<sequence>MITAGDLDQRIMVRRSVEIGRNEFGEPIYEVVELATVWASRIDVSDAEKYAAGAIGNVLLSRFVVRSTSVTRGIKHSDTLDHDDAEWNIDGIKKTRDGRNRFLEITAKTGG</sequence>
<dbReference type="Gene3D" id="2.40.10.270">
    <property type="entry name" value="Bacteriophage SPP1 head-tail adaptor protein"/>
    <property type="match status" value="1"/>
</dbReference>
<dbReference type="EMBL" id="JAKREW010000050">
    <property type="protein sequence ID" value="MCG7508677.1"/>
    <property type="molecule type" value="Genomic_DNA"/>
</dbReference>
<keyword evidence="2" id="KW-1185">Reference proteome</keyword>
<organism evidence="1 2">
    <name type="scientific">Mesorhizobium retamae</name>
    <dbReference type="NCBI Taxonomy" id="2912854"/>
    <lineage>
        <taxon>Bacteria</taxon>
        <taxon>Pseudomonadati</taxon>
        <taxon>Pseudomonadota</taxon>
        <taxon>Alphaproteobacteria</taxon>
        <taxon>Hyphomicrobiales</taxon>
        <taxon>Phyllobacteriaceae</taxon>
        <taxon>Mesorhizobium</taxon>
    </lineage>
</organism>
<reference evidence="1 2" key="1">
    <citation type="submission" date="2022-02" db="EMBL/GenBank/DDBJ databases">
        <title>Draft genome sequence of Mezorhizobium retamae strain IRAMC:0171 isolated from Retama raetam nodules.</title>
        <authorList>
            <person name="Bengaied R."/>
            <person name="Sbissi I."/>
            <person name="Huber K."/>
            <person name="Ghodbane F."/>
            <person name="Nouioui I."/>
            <person name="Tarhouni M."/>
            <person name="Gtari M."/>
        </authorList>
    </citation>
    <scope>NUCLEOTIDE SEQUENCE [LARGE SCALE GENOMIC DNA]</scope>
    <source>
        <strain evidence="1 2">IRAMC:0171</strain>
    </source>
</reference>
<gene>
    <name evidence="1" type="ORF">L4923_26930</name>
</gene>
<dbReference type="Pfam" id="PF05521">
    <property type="entry name" value="Phage_HCP"/>
    <property type="match status" value="1"/>
</dbReference>
<dbReference type="InterPro" id="IPR008767">
    <property type="entry name" value="Phage_SPP1_head-tail_adaptor"/>
</dbReference>
<proteinExistence type="predicted"/>
<dbReference type="RefSeq" id="WP_239370186.1">
    <property type="nucleotide sequence ID" value="NZ_JAKREW010000050.1"/>
</dbReference>
<protein>
    <submittedName>
        <fullName evidence="1">Phage head closure protein</fullName>
    </submittedName>
</protein>
<evidence type="ECO:0000313" key="2">
    <source>
        <dbReference type="Proteomes" id="UP001201701"/>
    </source>
</evidence>
<dbReference type="NCBIfam" id="TIGR01563">
    <property type="entry name" value="gp16_SPP1"/>
    <property type="match status" value="1"/>
</dbReference>
<evidence type="ECO:0000313" key="1">
    <source>
        <dbReference type="EMBL" id="MCG7508677.1"/>
    </source>
</evidence>
<name>A0ABS9QMM4_9HYPH</name>
<accession>A0ABS9QMM4</accession>